<accession>A0A0A9HHJ3</accession>
<name>A0A0A9HHJ3_ARUDO</name>
<reference evidence="1" key="2">
    <citation type="journal article" date="2015" name="Data Brief">
        <title>Shoot transcriptome of the giant reed, Arundo donax.</title>
        <authorList>
            <person name="Barrero R.A."/>
            <person name="Guerrero F.D."/>
            <person name="Moolhuijzen P."/>
            <person name="Goolsby J.A."/>
            <person name="Tidwell J."/>
            <person name="Bellgard S.E."/>
            <person name="Bellgard M.I."/>
        </authorList>
    </citation>
    <scope>NUCLEOTIDE SEQUENCE</scope>
    <source>
        <tissue evidence="1">Shoot tissue taken approximately 20 cm above the soil surface</tissue>
    </source>
</reference>
<protein>
    <submittedName>
        <fullName evidence="1">Uncharacterized protein</fullName>
    </submittedName>
</protein>
<evidence type="ECO:0000313" key="1">
    <source>
        <dbReference type="EMBL" id="JAE32383.1"/>
    </source>
</evidence>
<organism evidence="1">
    <name type="scientific">Arundo donax</name>
    <name type="common">Giant reed</name>
    <name type="synonym">Donax arundinaceus</name>
    <dbReference type="NCBI Taxonomy" id="35708"/>
    <lineage>
        <taxon>Eukaryota</taxon>
        <taxon>Viridiplantae</taxon>
        <taxon>Streptophyta</taxon>
        <taxon>Embryophyta</taxon>
        <taxon>Tracheophyta</taxon>
        <taxon>Spermatophyta</taxon>
        <taxon>Magnoliopsida</taxon>
        <taxon>Liliopsida</taxon>
        <taxon>Poales</taxon>
        <taxon>Poaceae</taxon>
        <taxon>PACMAD clade</taxon>
        <taxon>Arundinoideae</taxon>
        <taxon>Arundineae</taxon>
        <taxon>Arundo</taxon>
    </lineage>
</organism>
<proteinExistence type="predicted"/>
<reference evidence="1" key="1">
    <citation type="submission" date="2014-09" db="EMBL/GenBank/DDBJ databases">
        <authorList>
            <person name="Magalhaes I.L.F."/>
            <person name="Oliveira U."/>
            <person name="Santos F.R."/>
            <person name="Vidigal T.H.D.A."/>
            <person name="Brescovit A.D."/>
            <person name="Santos A.J."/>
        </authorList>
    </citation>
    <scope>NUCLEOTIDE SEQUENCE</scope>
    <source>
        <tissue evidence="1">Shoot tissue taken approximately 20 cm above the soil surface</tissue>
    </source>
</reference>
<sequence length="161" mass="18044">MAVWHTQQTNYLARVLCYPNFSALQAYLGKNQRRYRGTENLPSCNNEEISGMYQALIVHVSPQCTSAARDLGHRISLYADDVVLFIRPTPTDMEVTNGILTCSRVQLSLLGARMKTSNWCVIPSRAQLRLSLASTSGFPCLSVSCPRWTFSQSSTEWQTCS</sequence>
<dbReference type="EMBL" id="GBRH01165513">
    <property type="protein sequence ID" value="JAE32383.1"/>
    <property type="molecule type" value="Transcribed_RNA"/>
</dbReference>
<dbReference type="AlphaFoldDB" id="A0A0A9HHJ3"/>